<keyword evidence="6" id="KW-1185">Reference proteome</keyword>
<gene>
    <name evidence="5" type="ordered locus">Mboo_0389</name>
</gene>
<evidence type="ECO:0000256" key="2">
    <source>
        <dbReference type="ARBA" id="ARBA00023125"/>
    </source>
</evidence>
<dbReference type="GO" id="GO:0003700">
    <property type="term" value="F:DNA-binding transcription factor activity"/>
    <property type="evidence" value="ECO:0007669"/>
    <property type="project" value="InterPro"/>
</dbReference>
<reference evidence="6" key="1">
    <citation type="journal article" date="2015" name="Microbiology">
        <title>Genome of Methanoregula boonei 6A8 reveals adaptations to oligotrophic peatland environments.</title>
        <authorList>
            <person name="Braeuer S."/>
            <person name="Cadillo-Quiroz H."/>
            <person name="Kyrpides N."/>
            <person name="Woyke T."/>
            <person name="Goodwin L."/>
            <person name="Detter C."/>
            <person name="Podell S."/>
            <person name="Yavitt J.B."/>
            <person name="Zinder S.H."/>
        </authorList>
    </citation>
    <scope>NUCLEOTIDE SEQUENCE [LARGE SCALE GENOMIC DNA]</scope>
    <source>
        <strain evidence="6">DSM 21154 / JCM 14090 / 6A8</strain>
    </source>
</reference>
<dbReference type="InterPro" id="IPR000835">
    <property type="entry name" value="HTH_MarR-typ"/>
</dbReference>
<feature type="domain" description="HTH marR-type" evidence="4">
    <location>
        <begin position="9"/>
        <end position="148"/>
    </location>
</feature>
<dbReference type="EMBL" id="CP000780">
    <property type="protein sequence ID" value="ABS54909.1"/>
    <property type="molecule type" value="Genomic_DNA"/>
</dbReference>
<proteinExistence type="predicted"/>
<organism evidence="5 6">
    <name type="scientific">Methanoregula boonei (strain DSM 21154 / JCM 14090 / 6A8)</name>
    <dbReference type="NCBI Taxonomy" id="456442"/>
    <lineage>
        <taxon>Archaea</taxon>
        <taxon>Methanobacteriati</taxon>
        <taxon>Methanobacteriota</taxon>
        <taxon>Stenosarchaea group</taxon>
        <taxon>Methanomicrobia</taxon>
        <taxon>Methanomicrobiales</taxon>
        <taxon>Methanoregulaceae</taxon>
        <taxon>Methanoregula</taxon>
    </lineage>
</organism>
<sequence length="155" mass="18097">MSELVLCTAMELRDLFARFIERYKHVTIEADKIEEEKIGFCDLTLNQFYYLRGIQHNDSITLTELAHKLGVSKPSANAAITKLMKDGFVVRTRSDVDQRKFLLTLSEKGCQVFKHKRRVFEAFIEQIEKNTTENQQKTLIKAFRIMIECSSEEKE</sequence>
<dbReference type="InterPro" id="IPR036388">
    <property type="entry name" value="WH-like_DNA-bd_sf"/>
</dbReference>
<name>A7I598_METB6</name>
<dbReference type="GO" id="GO:0003677">
    <property type="term" value="F:DNA binding"/>
    <property type="evidence" value="ECO:0007669"/>
    <property type="project" value="UniProtKB-KW"/>
</dbReference>
<evidence type="ECO:0000256" key="1">
    <source>
        <dbReference type="ARBA" id="ARBA00023015"/>
    </source>
</evidence>
<dbReference type="STRING" id="456442.Mboo_0389"/>
<evidence type="ECO:0000313" key="5">
    <source>
        <dbReference type="EMBL" id="ABS54909.1"/>
    </source>
</evidence>
<evidence type="ECO:0000256" key="3">
    <source>
        <dbReference type="ARBA" id="ARBA00023163"/>
    </source>
</evidence>
<accession>A7I598</accession>
<protein>
    <submittedName>
        <fullName evidence="5">Transcriptional regulator, MarR family</fullName>
    </submittedName>
</protein>
<dbReference type="AlphaFoldDB" id="A7I598"/>
<keyword evidence="1" id="KW-0805">Transcription regulation</keyword>
<dbReference type="SUPFAM" id="SSF46785">
    <property type="entry name" value="Winged helix' DNA-binding domain"/>
    <property type="match status" value="1"/>
</dbReference>
<dbReference type="eggNOG" id="arCOG03182">
    <property type="taxonomic scope" value="Archaea"/>
</dbReference>
<evidence type="ECO:0000259" key="4">
    <source>
        <dbReference type="PROSITE" id="PS50995"/>
    </source>
</evidence>
<dbReference type="PANTHER" id="PTHR42756">
    <property type="entry name" value="TRANSCRIPTIONAL REGULATOR, MARR"/>
    <property type="match status" value="1"/>
</dbReference>
<dbReference type="Gene3D" id="1.10.10.10">
    <property type="entry name" value="Winged helix-like DNA-binding domain superfamily/Winged helix DNA-binding domain"/>
    <property type="match status" value="1"/>
</dbReference>
<keyword evidence="3" id="KW-0804">Transcription</keyword>
<dbReference type="InterPro" id="IPR036390">
    <property type="entry name" value="WH_DNA-bd_sf"/>
</dbReference>
<dbReference type="KEGG" id="mbn:Mboo_0389"/>
<dbReference type="Pfam" id="PF01047">
    <property type="entry name" value="MarR"/>
    <property type="match status" value="1"/>
</dbReference>
<dbReference type="Proteomes" id="UP000002408">
    <property type="component" value="Chromosome"/>
</dbReference>
<dbReference type="PANTHER" id="PTHR42756:SF1">
    <property type="entry name" value="TRANSCRIPTIONAL REPRESSOR OF EMRAB OPERON"/>
    <property type="match status" value="1"/>
</dbReference>
<keyword evidence="2" id="KW-0238">DNA-binding</keyword>
<dbReference type="HOGENOM" id="CLU_1691531_0_0_2"/>
<dbReference type="PROSITE" id="PS50995">
    <property type="entry name" value="HTH_MARR_2"/>
    <property type="match status" value="1"/>
</dbReference>
<dbReference type="SMART" id="SM00347">
    <property type="entry name" value="HTH_MARR"/>
    <property type="match status" value="1"/>
</dbReference>
<evidence type="ECO:0000313" key="6">
    <source>
        <dbReference type="Proteomes" id="UP000002408"/>
    </source>
</evidence>